<accession>A0ABT2H954</accession>
<protein>
    <submittedName>
        <fullName evidence="1">Uncharacterized protein</fullName>
    </submittedName>
</protein>
<reference evidence="1" key="1">
    <citation type="submission" date="2022-08" db="EMBL/GenBank/DDBJ databases">
        <authorList>
            <person name="Deng Y."/>
            <person name="Han X.-F."/>
            <person name="Zhang Y.-Q."/>
        </authorList>
    </citation>
    <scope>NUCLEOTIDE SEQUENCE</scope>
    <source>
        <strain evidence="1">CPCC 203386</strain>
    </source>
</reference>
<proteinExistence type="predicted"/>
<organism evidence="1 2">
    <name type="scientific">Herbiconiux daphne</name>
    <dbReference type="NCBI Taxonomy" id="2970914"/>
    <lineage>
        <taxon>Bacteria</taxon>
        <taxon>Bacillati</taxon>
        <taxon>Actinomycetota</taxon>
        <taxon>Actinomycetes</taxon>
        <taxon>Micrococcales</taxon>
        <taxon>Microbacteriaceae</taxon>
        <taxon>Herbiconiux</taxon>
    </lineage>
</organism>
<evidence type="ECO:0000313" key="1">
    <source>
        <dbReference type="EMBL" id="MCS5736427.1"/>
    </source>
</evidence>
<dbReference type="Proteomes" id="UP001165586">
    <property type="component" value="Unassembled WGS sequence"/>
</dbReference>
<comment type="caution">
    <text evidence="1">The sequence shown here is derived from an EMBL/GenBank/DDBJ whole genome shotgun (WGS) entry which is preliminary data.</text>
</comment>
<dbReference type="EMBL" id="JANLCJ010000027">
    <property type="protein sequence ID" value="MCS5736427.1"/>
    <property type="molecule type" value="Genomic_DNA"/>
</dbReference>
<keyword evidence="2" id="KW-1185">Reference proteome</keyword>
<sequence length="97" mass="10704">MKNSTNIADKPSNADDTRTIINLLADMKTTFTLFSRYFDVSGGTIKPKSSVNISEVKVMQTDRKITLPVIPDIIGEISKLPLPGDVDTTSSRDIQYI</sequence>
<dbReference type="RefSeq" id="WP_259542354.1">
    <property type="nucleotide sequence ID" value="NZ_JANLCJ010000027.1"/>
</dbReference>
<name>A0ABT2H954_9MICO</name>
<gene>
    <name evidence="1" type="ORF">N1032_22080</name>
</gene>
<evidence type="ECO:0000313" key="2">
    <source>
        <dbReference type="Proteomes" id="UP001165586"/>
    </source>
</evidence>